<keyword evidence="5" id="KW-0560">Oxidoreductase</keyword>
<gene>
    <name evidence="7" type="ORF">ACIBG2_20600</name>
</gene>
<evidence type="ECO:0000259" key="6">
    <source>
        <dbReference type="PROSITE" id="PS51387"/>
    </source>
</evidence>
<keyword evidence="3" id="KW-0285">Flavoprotein</keyword>
<reference evidence="7 8" key="1">
    <citation type="submission" date="2024-10" db="EMBL/GenBank/DDBJ databases">
        <title>The Natural Products Discovery Center: Release of the First 8490 Sequenced Strains for Exploring Actinobacteria Biosynthetic Diversity.</title>
        <authorList>
            <person name="Kalkreuter E."/>
            <person name="Kautsar S.A."/>
            <person name="Yang D."/>
            <person name="Bader C.D."/>
            <person name="Teijaro C.N."/>
            <person name="Fluegel L."/>
            <person name="Davis C.M."/>
            <person name="Simpson J.R."/>
            <person name="Lauterbach L."/>
            <person name="Steele A.D."/>
            <person name="Gui C."/>
            <person name="Meng S."/>
            <person name="Li G."/>
            <person name="Viehrig K."/>
            <person name="Ye F."/>
            <person name="Su P."/>
            <person name="Kiefer A.F."/>
            <person name="Nichols A."/>
            <person name="Cepeda A.J."/>
            <person name="Yan W."/>
            <person name="Fan B."/>
            <person name="Jiang Y."/>
            <person name="Adhikari A."/>
            <person name="Zheng C.-J."/>
            <person name="Schuster L."/>
            <person name="Cowan T.M."/>
            <person name="Smanski M.J."/>
            <person name="Chevrette M.G."/>
            <person name="De Carvalho L.P.S."/>
            <person name="Shen B."/>
        </authorList>
    </citation>
    <scope>NUCLEOTIDE SEQUENCE [LARGE SCALE GENOMIC DNA]</scope>
    <source>
        <strain evidence="7 8">NPDC050545</strain>
    </source>
</reference>
<dbReference type="Gene3D" id="3.30.43.10">
    <property type="entry name" value="Uridine Diphospho-n-acetylenolpyruvylglucosamine Reductase, domain 2"/>
    <property type="match status" value="1"/>
</dbReference>
<evidence type="ECO:0000256" key="4">
    <source>
        <dbReference type="ARBA" id="ARBA00022827"/>
    </source>
</evidence>
<evidence type="ECO:0000313" key="8">
    <source>
        <dbReference type="Proteomes" id="UP001612741"/>
    </source>
</evidence>
<sequence length="429" mass="44441">MDLLHVAPTPWNLAVTHHPAGTVVATSAAHVQEAVRHAAAHGLRVRVHNTGHGALRPATGDDLLIVTSELTGVEIDPAAGLATVGAGARWREVIAAAGPHGLTPLTGSSTGVGVVGNSLGGGLGFLSRQYGLACDAITAAQIVTADGALRRVDEAGEPDLLWALRGGGPNLGVVVELQIKLVREPRVYGGALLWPVELARQVLTAYRDWTADLPVSVTSAAGVLHCPDAPFVPEPMRGRSFARVCLCATGPDAEALVAPMRAVPGLVADTAGPIPFAAIDTVTQDPVEPLPITIRGEMVAELSDAVIDYLVEVAPRGAEPYAFILVRHVAGMPHADDAGLGYWQGGFAVGAVCLVPDEQATAAAAGFGRRLSAGLAASATGFVPLNFMGDPEQAARAFTPAHLRRLAEVKRRYDPGGMFGGDRSIPVRR</sequence>
<comment type="caution">
    <text evidence="7">The sequence shown here is derived from an EMBL/GenBank/DDBJ whole genome shotgun (WGS) entry which is preliminary data.</text>
</comment>
<dbReference type="PANTHER" id="PTHR42973:SF39">
    <property type="entry name" value="FAD-BINDING PCMH-TYPE DOMAIN-CONTAINING PROTEIN"/>
    <property type="match status" value="1"/>
</dbReference>
<dbReference type="InterPro" id="IPR016167">
    <property type="entry name" value="FAD-bd_PCMH_sub1"/>
</dbReference>
<dbReference type="PANTHER" id="PTHR42973">
    <property type="entry name" value="BINDING OXIDOREDUCTASE, PUTATIVE (AFU_ORTHOLOGUE AFUA_1G17690)-RELATED"/>
    <property type="match status" value="1"/>
</dbReference>
<accession>A0ABW7YV85</accession>
<dbReference type="InterPro" id="IPR050416">
    <property type="entry name" value="FAD-linked_Oxidoreductase"/>
</dbReference>
<dbReference type="RefSeq" id="WP_397083326.1">
    <property type="nucleotide sequence ID" value="NZ_JBITGY010000005.1"/>
</dbReference>
<evidence type="ECO:0000256" key="3">
    <source>
        <dbReference type="ARBA" id="ARBA00022630"/>
    </source>
</evidence>
<proteinExistence type="inferred from homology"/>
<keyword evidence="8" id="KW-1185">Reference proteome</keyword>
<feature type="domain" description="FAD-binding PCMH-type" evidence="6">
    <location>
        <begin position="15"/>
        <end position="184"/>
    </location>
</feature>
<dbReference type="Gene3D" id="3.40.462.20">
    <property type="match status" value="1"/>
</dbReference>
<dbReference type="InterPro" id="IPR016169">
    <property type="entry name" value="FAD-bd_PCMH_sub2"/>
</dbReference>
<dbReference type="Proteomes" id="UP001612741">
    <property type="component" value="Unassembled WGS sequence"/>
</dbReference>
<comment type="similarity">
    <text evidence="2">Belongs to the oxygen-dependent FAD-linked oxidoreductase family.</text>
</comment>
<protein>
    <submittedName>
        <fullName evidence="7">FAD-binding oxidoreductase</fullName>
    </submittedName>
</protein>
<dbReference type="PROSITE" id="PS51387">
    <property type="entry name" value="FAD_PCMH"/>
    <property type="match status" value="1"/>
</dbReference>
<dbReference type="Gene3D" id="3.30.465.10">
    <property type="match status" value="1"/>
</dbReference>
<dbReference type="InterPro" id="IPR036318">
    <property type="entry name" value="FAD-bd_PCMH-like_sf"/>
</dbReference>
<comment type="cofactor">
    <cofactor evidence="1">
        <name>FAD</name>
        <dbReference type="ChEBI" id="CHEBI:57692"/>
    </cofactor>
</comment>
<dbReference type="SUPFAM" id="SSF56176">
    <property type="entry name" value="FAD-binding/transporter-associated domain-like"/>
    <property type="match status" value="1"/>
</dbReference>
<name>A0ABW7YV85_9ACTN</name>
<organism evidence="7 8">
    <name type="scientific">Nonomuraea typhae</name>
    <dbReference type="NCBI Taxonomy" id="2603600"/>
    <lineage>
        <taxon>Bacteria</taxon>
        <taxon>Bacillati</taxon>
        <taxon>Actinomycetota</taxon>
        <taxon>Actinomycetes</taxon>
        <taxon>Streptosporangiales</taxon>
        <taxon>Streptosporangiaceae</taxon>
        <taxon>Nonomuraea</taxon>
    </lineage>
</organism>
<evidence type="ECO:0000256" key="1">
    <source>
        <dbReference type="ARBA" id="ARBA00001974"/>
    </source>
</evidence>
<dbReference type="EMBL" id="JBITGY010000005">
    <property type="protein sequence ID" value="MFI6499801.1"/>
    <property type="molecule type" value="Genomic_DNA"/>
</dbReference>
<evidence type="ECO:0000313" key="7">
    <source>
        <dbReference type="EMBL" id="MFI6499801.1"/>
    </source>
</evidence>
<evidence type="ECO:0000256" key="2">
    <source>
        <dbReference type="ARBA" id="ARBA00005466"/>
    </source>
</evidence>
<dbReference type="InterPro" id="IPR016166">
    <property type="entry name" value="FAD-bd_PCMH"/>
</dbReference>
<dbReference type="InterPro" id="IPR006094">
    <property type="entry name" value="Oxid_FAD_bind_N"/>
</dbReference>
<dbReference type="Pfam" id="PF01565">
    <property type="entry name" value="FAD_binding_4"/>
    <property type="match status" value="1"/>
</dbReference>
<keyword evidence="4" id="KW-0274">FAD</keyword>
<evidence type="ECO:0000256" key="5">
    <source>
        <dbReference type="ARBA" id="ARBA00023002"/>
    </source>
</evidence>